<evidence type="ECO:0000313" key="4">
    <source>
        <dbReference type="Proteomes" id="UP001138757"/>
    </source>
</evidence>
<feature type="domain" description="SnoaL-like" evidence="2">
    <location>
        <begin position="59"/>
        <end position="152"/>
    </location>
</feature>
<evidence type="ECO:0000256" key="1">
    <source>
        <dbReference type="SAM" id="SignalP"/>
    </source>
</evidence>
<evidence type="ECO:0000259" key="2">
    <source>
        <dbReference type="Pfam" id="PF12680"/>
    </source>
</evidence>
<organism evidence="3 4">
    <name type="scientific">Sphingobium nicotianae</name>
    <dbReference type="NCBI Taxonomy" id="2782607"/>
    <lineage>
        <taxon>Bacteria</taxon>
        <taxon>Pseudomonadati</taxon>
        <taxon>Pseudomonadota</taxon>
        <taxon>Alphaproteobacteria</taxon>
        <taxon>Sphingomonadales</taxon>
        <taxon>Sphingomonadaceae</taxon>
        <taxon>Sphingobium</taxon>
    </lineage>
</organism>
<dbReference type="InterPro" id="IPR032710">
    <property type="entry name" value="NTF2-like_dom_sf"/>
</dbReference>
<reference evidence="3" key="1">
    <citation type="submission" date="2021-05" db="EMBL/GenBank/DDBJ databases">
        <title>Genome of Sphingobium sp. strain.</title>
        <authorList>
            <person name="Fan R."/>
        </authorList>
    </citation>
    <scope>NUCLEOTIDE SEQUENCE</scope>
    <source>
        <strain evidence="3">H33</strain>
    </source>
</reference>
<sequence length="170" mass="18913">MFRQMIVAAALCSVTAPALAQEPVVGVANPESLFTDKDPVINRNKQAALHIMRELLQCNHWSDAGQWLTERYLQHNPNVVSGLAPVMKYFAPRPRTPTCDKLTTPVVAVLADKDLVAVVISRTLKHPTDPGKTYTTSWFDMWRFVDGKADEHWDGAELYPPRPPAPAPAQ</sequence>
<dbReference type="Pfam" id="PF12680">
    <property type="entry name" value="SnoaL_2"/>
    <property type="match status" value="1"/>
</dbReference>
<gene>
    <name evidence="3" type="ORF">KK488_15680</name>
</gene>
<feature type="chain" id="PRO_5040967342" evidence="1">
    <location>
        <begin position="21"/>
        <end position="170"/>
    </location>
</feature>
<dbReference type="SUPFAM" id="SSF54427">
    <property type="entry name" value="NTF2-like"/>
    <property type="match status" value="1"/>
</dbReference>
<evidence type="ECO:0000313" key="3">
    <source>
        <dbReference type="EMBL" id="MBT2188395.1"/>
    </source>
</evidence>
<dbReference type="InterPro" id="IPR037401">
    <property type="entry name" value="SnoaL-like"/>
</dbReference>
<accession>A0A9X1DDT6</accession>
<protein>
    <submittedName>
        <fullName evidence="3">Nuclear transport factor 2 family protein</fullName>
    </submittedName>
</protein>
<keyword evidence="4" id="KW-1185">Reference proteome</keyword>
<feature type="signal peptide" evidence="1">
    <location>
        <begin position="1"/>
        <end position="20"/>
    </location>
</feature>
<comment type="caution">
    <text evidence="3">The sequence shown here is derived from an EMBL/GenBank/DDBJ whole genome shotgun (WGS) entry which is preliminary data.</text>
</comment>
<keyword evidence="1" id="KW-0732">Signal</keyword>
<dbReference type="RefSeq" id="WP_214624647.1">
    <property type="nucleotide sequence ID" value="NZ_JAHGAW010000010.1"/>
</dbReference>
<dbReference type="EMBL" id="JAHGAW010000010">
    <property type="protein sequence ID" value="MBT2188395.1"/>
    <property type="molecule type" value="Genomic_DNA"/>
</dbReference>
<dbReference type="AlphaFoldDB" id="A0A9X1DDT6"/>
<name>A0A9X1DDT6_9SPHN</name>
<dbReference type="Gene3D" id="3.10.450.50">
    <property type="match status" value="1"/>
</dbReference>
<dbReference type="Proteomes" id="UP001138757">
    <property type="component" value="Unassembled WGS sequence"/>
</dbReference>
<proteinExistence type="predicted"/>